<dbReference type="PANTHER" id="PTHR42941">
    <property type="entry name" value="SLL1037 PROTEIN"/>
    <property type="match status" value="1"/>
</dbReference>
<dbReference type="AlphaFoldDB" id="A0AAW9RZW5"/>
<proteinExistence type="predicted"/>
<dbReference type="EMBL" id="JAZHOF010000012">
    <property type="protein sequence ID" value="MEJ8574489.1"/>
    <property type="molecule type" value="Genomic_DNA"/>
</dbReference>
<keyword evidence="1" id="KW-0732">Signal</keyword>
<sequence>MENGRRHLVAGILVAGTAALFAQTASAQQIKLMTGPQGGSWYPLGGAIQNIVESNVDGVSVQVLPGAGIANVKGIEGGKADMGFANSVSTVDAINGKPPFDGPAKDTCNVATLYPQYFQVVALADAGIETPADVKGKAASIQPRGNTAEAISAHMLEAYGMTYDDLSKVNFGSYTDAVSLMKDGNAQVFTLGTTVPAGAIMDLASARDIKMVPIPDDGLAKMQALNAGYKRGTIKAGSYPGVDEDVPTIVYATHIIARCSLDEDVVYNVTKNLAENIGDLSSIAKAMSGLTASDMAADVGVPLHPGAEKYFKEQGAL</sequence>
<gene>
    <name evidence="2" type="ORF">V3328_23625</name>
</gene>
<feature type="signal peptide" evidence="1">
    <location>
        <begin position="1"/>
        <end position="27"/>
    </location>
</feature>
<dbReference type="NCBIfam" id="TIGR02122">
    <property type="entry name" value="TRAP_TAXI"/>
    <property type="match status" value="1"/>
</dbReference>
<reference evidence="2 3" key="1">
    <citation type="submission" date="2024-02" db="EMBL/GenBank/DDBJ databases">
        <title>Genome analysis and characterization of Microbaculum marinisediminis sp. nov., isolated from marine sediment.</title>
        <authorList>
            <person name="Du Z.-J."/>
            <person name="Ye Y.-Q."/>
            <person name="Zhang Z.-R."/>
            <person name="Yuan S.-M."/>
            <person name="Zhang X.-Y."/>
        </authorList>
    </citation>
    <scope>NUCLEOTIDE SEQUENCE [LARGE SCALE GENOMIC DNA]</scope>
    <source>
        <strain evidence="2 3">SDUM1044001</strain>
    </source>
</reference>
<evidence type="ECO:0000313" key="2">
    <source>
        <dbReference type="EMBL" id="MEJ8574489.1"/>
    </source>
</evidence>
<evidence type="ECO:0000313" key="3">
    <source>
        <dbReference type="Proteomes" id="UP001378188"/>
    </source>
</evidence>
<dbReference type="Pfam" id="PF16868">
    <property type="entry name" value="NMT1_3"/>
    <property type="match status" value="1"/>
</dbReference>
<comment type="caution">
    <text evidence="2">The sequence shown here is derived from an EMBL/GenBank/DDBJ whole genome shotgun (WGS) entry which is preliminary data.</text>
</comment>
<dbReference type="Gene3D" id="3.40.190.10">
    <property type="entry name" value="Periplasmic binding protein-like II"/>
    <property type="match status" value="2"/>
</dbReference>
<keyword evidence="3" id="KW-1185">Reference proteome</keyword>
<dbReference type="PANTHER" id="PTHR42941:SF1">
    <property type="entry name" value="SLL1037 PROTEIN"/>
    <property type="match status" value="1"/>
</dbReference>
<dbReference type="RefSeq" id="WP_340332190.1">
    <property type="nucleotide sequence ID" value="NZ_JAZHOF010000012.1"/>
</dbReference>
<dbReference type="Proteomes" id="UP001378188">
    <property type="component" value="Unassembled WGS sequence"/>
</dbReference>
<organism evidence="2 3">
    <name type="scientific">Microbaculum marinum</name>
    <dbReference type="NCBI Taxonomy" id="1764581"/>
    <lineage>
        <taxon>Bacteria</taxon>
        <taxon>Pseudomonadati</taxon>
        <taxon>Pseudomonadota</taxon>
        <taxon>Alphaproteobacteria</taxon>
        <taxon>Hyphomicrobiales</taxon>
        <taxon>Tepidamorphaceae</taxon>
        <taxon>Microbaculum</taxon>
    </lineage>
</organism>
<feature type="chain" id="PRO_5043712690" evidence="1">
    <location>
        <begin position="28"/>
        <end position="317"/>
    </location>
</feature>
<protein>
    <submittedName>
        <fullName evidence="2">TAXI family TRAP transporter solute-binding subunit</fullName>
    </submittedName>
</protein>
<evidence type="ECO:0000256" key="1">
    <source>
        <dbReference type="SAM" id="SignalP"/>
    </source>
</evidence>
<dbReference type="SUPFAM" id="SSF53850">
    <property type="entry name" value="Periplasmic binding protein-like II"/>
    <property type="match status" value="1"/>
</dbReference>
<dbReference type="CDD" id="cd13520">
    <property type="entry name" value="PBP2_TAXI_TRAP"/>
    <property type="match status" value="1"/>
</dbReference>
<dbReference type="InterPro" id="IPR011852">
    <property type="entry name" value="TRAP_TAXI"/>
</dbReference>
<name>A0AAW9RZW5_9HYPH</name>
<accession>A0AAW9RZW5</accession>